<dbReference type="AlphaFoldDB" id="A0A818JCW4"/>
<comment type="caution">
    <text evidence="1">The sequence shown here is derived from an EMBL/GenBank/DDBJ whole genome shotgun (WGS) entry which is preliminary data.</text>
</comment>
<evidence type="ECO:0000313" key="2">
    <source>
        <dbReference type="Proteomes" id="UP000663836"/>
    </source>
</evidence>
<dbReference type="Proteomes" id="UP000663836">
    <property type="component" value="Unassembled WGS sequence"/>
</dbReference>
<reference evidence="1" key="1">
    <citation type="submission" date="2021-02" db="EMBL/GenBank/DDBJ databases">
        <authorList>
            <person name="Nowell W R."/>
        </authorList>
    </citation>
    <scope>NUCLEOTIDE SEQUENCE</scope>
</reference>
<gene>
    <name evidence="1" type="ORF">JBS370_LOCUS675</name>
</gene>
<sequence>MTCQHPGCSFDIFSSCIHHCMQNVCLVHLIEHGDMFLRDFTDLLDHLDKSTCILMKEANLAKTQIIQRRQYEIDRINRLYDENQQEIRKRLTFAEAANASIKDKQHKLIKSKQENECHIGQHDFEQIKSYIIHIKNSSFEKQDKKEEPITNLEITTNESNFIINNTWKTYSCPLFRPNVFGIKLEHNIRLDCNGSTYNKSNLTRHFECYHRMLPECALRLRNAIINGQTSSDQIKLFSENEIILNQEYFSDCPLINSTNVFGSESSLSILIHIPCTKKQVALISMVNHFQLYHKLKFDAAKKIFNAMKNKSLTSDTILFEKNERIGIKFKKK</sequence>
<protein>
    <submittedName>
        <fullName evidence="1">Uncharacterized protein</fullName>
    </submittedName>
</protein>
<dbReference type="EMBL" id="CAJOBD010000019">
    <property type="protein sequence ID" value="CAF3537304.1"/>
    <property type="molecule type" value="Genomic_DNA"/>
</dbReference>
<organism evidence="1 2">
    <name type="scientific">Rotaria sordida</name>
    <dbReference type="NCBI Taxonomy" id="392033"/>
    <lineage>
        <taxon>Eukaryota</taxon>
        <taxon>Metazoa</taxon>
        <taxon>Spiralia</taxon>
        <taxon>Gnathifera</taxon>
        <taxon>Rotifera</taxon>
        <taxon>Eurotatoria</taxon>
        <taxon>Bdelloidea</taxon>
        <taxon>Philodinida</taxon>
        <taxon>Philodinidae</taxon>
        <taxon>Rotaria</taxon>
    </lineage>
</organism>
<evidence type="ECO:0000313" key="1">
    <source>
        <dbReference type="EMBL" id="CAF3537304.1"/>
    </source>
</evidence>
<proteinExistence type="predicted"/>
<accession>A0A818JCW4</accession>
<name>A0A818JCW4_9BILA</name>